<name>A0A3N4HNT5_ASCIM</name>
<accession>A0A3N4HNT5</accession>
<keyword evidence="3" id="KW-1185">Reference proteome</keyword>
<dbReference type="AlphaFoldDB" id="A0A3N4HNT5"/>
<dbReference type="Proteomes" id="UP000275078">
    <property type="component" value="Unassembled WGS sequence"/>
</dbReference>
<protein>
    <submittedName>
        <fullName evidence="2">Uncharacterized protein</fullName>
    </submittedName>
</protein>
<feature type="compositionally biased region" description="Polar residues" evidence="1">
    <location>
        <begin position="37"/>
        <end position="51"/>
    </location>
</feature>
<feature type="region of interest" description="Disordered" evidence="1">
    <location>
        <begin position="1"/>
        <end position="51"/>
    </location>
</feature>
<gene>
    <name evidence="2" type="ORF">BJ508DRAFT_380003</name>
</gene>
<reference evidence="2 3" key="1">
    <citation type="journal article" date="2018" name="Nat. Ecol. Evol.">
        <title>Pezizomycetes genomes reveal the molecular basis of ectomycorrhizal truffle lifestyle.</title>
        <authorList>
            <person name="Murat C."/>
            <person name="Payen T."/>
            <person name="Noel B."/>
            <person name="Kuo A."/>
            <person name="Morin E."/>
            <person name="Chen J."/>
            <person name="Kohler A."/>
            <person name="Krizsan K."/>
            <person name="Balestrini R."/>
            <person name="Da Silva C."/>
            <person name="Montanini B."/>
            <person name="Hainaut M."/>
            <person name="Levati E."/>
            <person name="Barry K.W."/>
            <person name="Belfiori B."/>
            <person name="Cichocki N."/>
            <person name="Clum A."/>
            <person name="Dockter R.B."/>
            <person name="Fauchery L."/>
            <person name="Guy J."/>
            <person name="Iotti M."/>
            <person name="Le Tacon F."/>
            <person name="Lindquist E.A."/>
            <person name="Lipzen A."/>
            <person name="Malagnac F."/>
            <person name="Mello A."/>
            <person name="Molinier V."/>
            <person name="Miyauchi S."/>
            <person name="Poulain J."/>
            <person name="Riccioni C."/>
            <person name="Rubini A."/>
            <person name="Sitrit Y."/>
            <person name="Splivallo R."/>
            <person name="Traeger S."/>
            <person name="Wang M."/>
            <person name="Zifcakova L."/>
            <person name="Wipf D."/>
            <person name="Zambonelli A."/>
            <person name="Paolocci F."/>
            <person name="Nowrousian M."/>
            <person name="Ottonello S."/>
            <person name="Baldrian P."/>
            <person name="Spatafora J.W."/>
            <person name="Henrissat B."/>
            <person name="Nagy L.G."/>
            <person name="Aury J.M."/>
            <person name="Wincker P."/>
            <person name="Grigoriev I.V."/>
            <person name="Bonfante P."/>
            <person name="Martin F.M."/>
        </authorList>
    </citation>
    <scope>NUCLEOTIDE SEQUENCE [LARGE SCALE GENOMIC DNA]</scope>
    <source>
        <strain evidence="2 3">RN42</strain>
    </source>
</reference>
<evidence type="ECO:0000313" key="3">
    <source>
        <dbReference type="Proteomes" id="UP000275078"/>
    </source>
</evidence>
<evidence type="ECO:0000313" key="2">
    <source>
        <dbReference type="EMBL" id="RPA75503.1"/>
    </source>
</evidence>
<dbReference type="EMBL" id="ML119762">
    <property type="protein sequence ID" value="RPA75503.1"/>
    <property type="molecule type" value="Genomic_DNA"/>
</dbReference>
<feature type="compositionally biased region" description="Polar residues" evidence="1">
    <location>
        <begin position="17"/>
        <end position="29"/>
    </location>
</feature>
<sequence>MSKIYLTKGKKGPSLPSVHQGQQTCTSDIPTGERSDPTPSLSTSGSHNQNNIITGNSILIRRCAHPSNESLGFPCPPNIDFVMERGHLPSDQPIKINAGVREAPDDVRSCHVRDGSWVAIKLRPRWMTLNVKVSNHSSGHPSCLAEGPGWARYTLDDVTDVTRRNSMKACDRMNAAPTGTSSQPERLHDFVKRCDWLHLTTAGGGTTKYYNNCINRWSPWIRFAFEIRGVDTWCLKLAFRDTNPCLIRADGIQVARNPR</sequence>
<proteinExistence type="predicted"/>
<organism evidence="2 3">
    <name type="scientific">Ascobolus immersus RN42</name>
    <dbReference type="NCBI Taxonomy" id="1160509"/>
    <lineage>
        <taxon>Eukaryota</taxon>
        <taxon>Fungi</taxon>
        <taxon>Dikarya</taxon>
        <taxon>Ascomycota</taxon>
        <taxon>Pezizomycotina</taxon>
        <taxon>Pezizomycetes</taxon>
        <taxon>Pezizales</taxon>
        <taxon>Ascobolaceae</taxon>
        <taxon>Ascobolus</taxon>
    </lineage>
</organism>
<evidence type="ECO:0000256" key="1">
    <source>
        <dbReference type="SAM" id="MobiDB-lite"/>
    </source>
</evidence>